<name>A0A371IEX7_MUCPR</name>
<proteinExistence type="predicted"/>
<reference evidence="1" key="1">
    <citation type="submission" date="2018-05" db="EMBL/GenBank/DDBJ databases">
        <title>Draft genome of Mucuna pruriens seed.</title>
        <authorList>
            <person name="Nnadi N.E."/>
            <person name="Vos R."/>
            <person name="Hasami M.H."/>
            <person name="Devisetty U.K."/>
            <person name="Aguiy J.C."/>
        </authorList>
    </citation>
    <scope>NUCLEOTIDE SEQUENCE [LARGE SCALE GENOMIC DNA]</scope>
    <source>
        <strain evidence="1">JCA_2017</strain>
    </source>
</reference>
<evidence type="ECO:0000313" key="1">
    <source>
        <dbReference type="EMBL" id="RDY13525.1"/>
    </source>
</evidence>
<evidence type="ECO:0000313" key="2">
    <source>
        <dbReference type="Proteomes" id="UP000257109"/>
    </source>
</evidence>
<gene>
    <name evidence="1" type="ORF">CR513_01547</name>
</gene>
<dbReference type="Proteomes" id="UP000257109">
    <property type="component" value="Unassembled WGS sequence"/>
</dbReference>
<comment type="caution">
    <text evidence="1">The sequence shown here is derived from an EMBL/GenBank/DDBJ whole genome shotgun (WGS) entry which is preliminary data.</text>
</comment>
<dbReference type="EMBL" id="QJKJ01000263">
    <property type="protein sequence ID" value="RDY13525.1"/>
    <property type="molecule type" value="Genomic_DNA"/>
</dbReference>
<sequence length="117" mass="12754">MVKKDTTSLILKISLSILLDVIFSKNHFPFIASSVQKDIVNPLTSSHSVINSDHCPISLNYTKKPNCGLLNSVAPLVSQPSTPLPTLPIKRTRKISSTLADYNFVLPPSQPTPSLTN</sequence>
<organism evidence="1 2">
    <name type="scientific">Mucuna pruriens</name>
    <name type="common">Velvet bean</name>
    <name type="synonym">Dolichos pruriens</name>
    <dbReference type="NCBI Taxonomy" id="157652"/>
    <lineage>
        <taxon>Eukaryota</taxon>
        <taxon>Viridiplantae</taxon>
        <taxon>Streptophyta</taxon>
        <taxon>Embryophyta</taxon>
        <taxon>Tracheophyta</taxon>
        <taxon>Spermatophyta</taxon>
        <taxon>Magnoliopsida</taxon>
        <taxon>eudicotyledons</taxon>
        <taxon>Gunneridae</taxon>
        <taxon>Pentapetalae</taxon>
        <taxon>rosids</taxon>
        <taxon>fabids</taxon>
        <taxon>Fabales</taxon>
        <taxon>Fabaceae</taxon>
        <taxon>Papilionoideae</taxon>
        <taxon>50 kb inversion clade</taxon>
        <taxon>NPAAA clade</taxon>
        <taxon>indigoferoid/millettioid clade</taxon>
        <taxon>Phaseoleae</taxon>
        <taxon>Mucuna</taxon>
    </lineage>
</organism>
<feature type="non-terminal residue" evidence="1">
    <location>
        <position position="1"/>
    </location>
</feature>
<protein>
    <submittedName>
        <fullName evidence="1">Uncharacterized protein</fullName>
    </submittedName>
</protein>
<keyword evidence="2" id="KW-1185">Reference proteome</keyword>
<accession>A0A371IEX7</accession>
<dbReference type="AlphaFoldDB" id="A0A371IEX7"/>